<dbReference type="Proteomes" id="UP000316733">
    <property type="component" value="Segment"/>
</dbReference>
<dbReference type="EMBL" id="MK797984">
    <property type="protein sequence ID" value="QCG76028.1"/>
    <property type="molecule type" value="Genomic_DNA"/>
</dbReference>
<evidence type="ECO:0000313" key="2">
    <source>
        <dbReference type="Proteomes" id="UP000316733"/>
    </source>
</evidence>
<name>A0A4Y5JTG6_9CAUD</name>
<sequence>MNDYTHYTEEDFIFLAYDLNTQLINDGYPDAAVKFITNQFILEHRHPDEIKRCIGCNSKMYEDVIATKRNLSGKSHCRHCESKLSMYKEVVKEVANTTQILRIPEKHLNSVKRLIRIYNEQNKTSAYQSIIVKTKKLNTGVSKKSKRKGR</sequence>
<gene>
    <name evidence="1" type="ORF">EST35_0146</name>
</gene>
<organism evidence="1 2">
    <name type="scientific">Pseudomonas phage vB_PaeM_PA5oct</name>
    <dbReference type="NCBI Taxonomy" id="2163605"/>
    <lineage>
        <taxon>Viruses</taxon>
        <taxon>Duplodnaviria</taxon>
        <taxon>Heunggongvirae</taxon>
        <taxon>Uroviricota</taxon>
        <taxon>Caudoviricetes</taxon>
        <taxon>Arenbergviridae</taxon>
        <taxon>Wroclawvirus</taxon>
        <taxon>Wroclawvirus PA5oct</taxon>
    </lineage>
</organism>
<proteinExistence type="predicted"/>
<protein>
    <submittedName>
        <fullName evidence="1">Uncharacterized protein</fullName>
    </submittedName>
</protein>
<accession>A0A4Y5JTG6</accession>
<evidence type="ECO:0000313" key="1">
    <source>
        <dbReference type="EMBL" id="QCG76028.1"/>
    </source>
</evidence>
<keyword evidence="2" id="KW-1185">Reference proteome</keyword>
<reference evidence="2" key="1">
    <citation type="journal article" date="2020" name="bioRxiv">
        <title>Integrative omics analysis of Pseudomonas aeruginosa virus PA5oct highlights the molecular complexity of jumbo phages.</title>
        <authorList>
            <person name="Lood C."/>
            <person name="Danis-Wlodarczyk K."/>
            <person name="Blasdel B.G."/>
            <person name="Jang H.B."/>
            <person name="Vandenheuvel D."/>
            <person name="Briers Y."/>
            <person name="Noben J.-P."/>
            <person name="van Noort V."/>
            <person name="Drulis-Kawa Z."/>
            <person name="Lavigne R."/>
        </authorList>
    </citation>
    <scope>NUCLEOTIDE SEQUENCE [LARGE SCALE GENOMIC DNA]</scope>
</reference>